<accession>A0ABV1WX15</accession>
<dbReference type="EMBL" id="JBEPEK010000112">
    <property type="protein sequence ID" value="MER7181307.1"/>
    <property type="molecule type" value="Genomic_DNA"/>
</dbReference>
<reference evidence="1 2" key="1">
    <citation type="submission" date="2024-06" db="EMBL/GenBank/DDBJ databases">
        <title>The Natural Products Discovery Center: Release of the First 8490 Sequenced Strains for Exploring Actinobacteria Biosynthetic Diversity.</title>
        <authorList>
            <person name="Kalkreuter E."/>
            <person name="Kautsar S.A."/>
            <person name="Yang D."/>
            <person name="Bader C.D."/>
            <person name="Teijaro C.N."/>
            <person name="Fluegel L."/>
            <person name="Davis C.M."/>
            <person name="Simpson J.R."/>
            <person name="Lauterbach L."/>
            <person name="Steele A.D."/>
            <person name="Gui C."/>
            <person name="Meng S."/>
            <person name="Li G."/>
            <person name="Viehrig K."/>
            <person name="Ye F."/>
            <person name="Su P."/>
            <person name="Kiefer A.F."/>
            <person name="Nichols A."/>
            <person name="Cepeda A.J."/>
            <person name="Yan W."/>
            <person name="Fan B."/>
            <person name="Jiang Y."/>
            <person name="Adhikari A."/>
            <person name="Zheng C.-J."/>
            <person name="Schuster L."/>
            <person name="Cowan T.M."/>
            <person name="Smanski M.J."/>
            <person name="Chevrette M.G."/>
            <person name="De Carvalho L.P.S."/>
            <person name="Shen B."/>
        </authorList>
    </citation>
    <scope>NUCLEOTIDE SEQUENCE [LARGE SCALE GENOMIC DNA]</scope>
    <source>
        <strain evidence="1 2">NPDC000234</strain>
    </source>
</reference>
<comment type="caution">
    <text evidence="1">The sequence shown here is derived from an EMBL/GenBank/DDBJ whole genome shotgun (WGS) entry which is preliminary data.</text>
</comment>
<organism evidence="1 2">
    <name type="scientific">Streptomyces hyaluromycini</name>
    <dbReference type="NCBI Taxonomy" id="1377993"/>
    <lineage>
        <taxon>Bacteria</taxon>
        <taxon>Bacillati</taxon>
        <taxon>Actinomycetota</taxon>
        <taxon>Actinomycetes</taxon>
        <taxon>Kitasatosporales</taxon>
        <taxon>Streptomycetaceae</taxon>
        <taxon>Streptomyces</taxon>
    </lineage>
</organism>
<name>A0ABV1WX15_9ACTN</name>
<gene>
    <name evidence="1" type="ORF">ABT404_17810</name>
</gene>
<evidence type="ECO:0000313" key="1">
    <source>
        <dbReference type="EMBL" id="MER7181307.1"/>
    </source>
</evidence>
<sequence length="60" mass="6140">MTMAASAGRILLFVLAGVCGALIEGFITHRGLPSTRSLLVCLCGGAVAGGMAELIRHLRS</sequence>
<dbReference type="Proteomes" id="UP001474181">
    <property type="component" value="Unassembled WGS sequence"/>
</dbReference>
<protein>
    <recommendedName>
        <fullName evidence="3">XapX domain-containing protein</fullName>
    </recommendedName>
</protein>
<keyword evidence="2" id="KW-1185">Reference proteome</keyword>
<proteinExistence type="predicted"/>
<evidence type="ECO:0008006" key="3">
    <source>
        <dbReference type="Google" id="ProtNLM"/>
    </source>
</evidence>
<dbReference type="RefSeq" id="WP_350782030.1">
    <property type="nucleotide sequence ID" value="NZ_JBEPEK010000112.1"/>
</dbReference>
<evidence type="ECO:0000313" key="2">
    <source>
        <dbReference type="Proteomes" id="UP001474181"/>
    </source>
</evidence>